<proteinExistence type="predicted"/>
<feature type="transmembrane region" description="Helical" evidence="1">
    <location>
        <begin position="76"/>
        <end position="94"/>
    </location>
</feature>
<keyword evidence="1" id="KW-0812">Transmembrane</keyword>
<feature type="domain" description="SMODS and SLOG-associating 2TM effector" evidence="2">
    <location>
        <begin position="16"/>
        <end position="183"/>
    </location>
</feature>
<evidence type="ECO:0000313" key="4">
    <source>
        <dbReference type="Proteomes" id="UP000515708"/>
    </source>
</evidence>
<dbReference type="InterPro" id="IPR040811">
    <property type="entry name" value="SLATT_4"/>
</dbReference>
<dbReference type="Proteomes" id="UP000515708">
    <property type="component" value="Chromosome"/>
</dbReference>
<dbReference type="Pfam" id="PF18186">
    <property type="entry name" value="SLATT_4"/>
    <property type="match status" value="1"/>
</dbReference>
<name>A0A7D7WGV8_9MICO</name>
<keyword evidence="1" id="KW-1133">Transmembrane helix</keyword>
<evidence type="ECO:0000259" key="2">
    <source>
        <dbReference type="Pfam" id="PF18186"/>
    </source>
</evidence>
<evidence type="ECO:0000313" key="3">
    <source>
        <dbReference type="EMBL" id="QMU97214.1"/>
    </source>
</evidence>
<dbReference type="EMBL" id="CP043732">
    <property type="protein sequence ID" value="QMU97214.1"/>
    <property type="molecule type" value="Genomic_DNA"/>
</dbReference>
<organism evidence="3 4">
    <name type="scientific">Microbacterium esteraromaticum</name>
    <dbReference type="NCBI Taxonomy" id="57043"/>
    <lineage>
        <taxon>Bacteria</taxon>
        <taxon>Bacillati</taxon>
        <taxon>Actinomycetota</taxon>
        <taxon>Actinomycetes</taxon>
        <taxon>Micrococcales</taxon>
        <taxon>Microbacteriaceae</taxon>
        <taxon>Microbacterium</taxon>
    </lineage>
</organism>
<dbReference type="AlphaFoldDB" id="A0A7D7WGV8"/>
<protein>
    <submittedName>
        <fullName evidence="3">SLATT domain-containing protein</fullName>
    </submittedName>
</protein>
<gene>
    <name evidence="3" type="ORF">FVO59_08255</name>
</gene>
<reference evidence="3 4" key="1">
    <citation type="journal article" date="2020" name="Front. Microbiol.">
        <title>Design of Bacterial Strain-Specific qPCR Assays Using NGS Data and Publicly Available Resources and Its Application to Track Biocontrol Strains.</title>
        <authorList>
            <person name="Hernandez I."/>
            <person name="Sant C."/>
            <person name="Martinez R."/>
            <person name="Fernandez C."/>
        </authorList>
    </citation>
    <scope>NUCLEOTIDE SEQUENCE [LARGE SCALE GENOMIC DNA]</scope>
    <source>
        <strain evidence="3 4">B24</strain>
    </source>
</reference>
<feature type="transmembrane region" description="Helical" evidence="1">
    <location>
        <begin position="50"/>
        <end position="70"/>
    </location>
</feature>
<sequence>MHRRETEPSEAGRDLLLNQVRELYGRIAYTQKTHEKQADICAMSSRRQRVWKFVLTAVGSGTFLASLFGLLLDPQWASLATSFIAVLVTAASLGDRTFRYGEEMQQHRDTAALLWNLRESYLSLIVDLKSESLPLDQARQKRDELQKAAQAVLKDAPRTTPQAYAMAQSGLKDKEDLTLSTQEIDLMLPEALREDWEH</sequence>
<evidence type="ECO:0000256" key="1">
    <source>
        <dbReference type="SAM" id="Phobius"/>
    </source>
</evidence>
<keyword evidence="1" id="KW-0472">Membrane</keyword>
<accession>A0A7D7WGV8</accession>
<dbReference type="NCBIfam" id="NF033632">
    <property type="entry name" value="SLATT_4"/>
    <property type="match status" value="1"/>
</dbReference>